<dbReference type="PATRIC" id="fig|480391.4.peg.1477"/>
<keyword evidence="3" id="KW-0378">Hydrolase</keyword>
<comment type="caution">
    <text evidence="6">The sequence shown here is derived from an EMBL/GenBank/DDBJ whole genome shotgun (WGS) entry which is preliminary data.</text>
</comment>
<organism evidence="6 7">
    <name type="scientific">Pediococcus argentinicus</name>
    <dbReference type="NCBI Taxonomy" id="480391"/>
    <lineage>
        <taxon>Bacteria</taxon>
        <taxon>Bacillati</taxon>
        <taxon>Bacillota</taxon>
        <taxon>Bacilli</taxon>
        <taxon>Lactobacillales</taxon>
        <taxon>Lactobacillaceae</taxon>
        <taxon>Pediococcus</taxon>
    </lineage>
</organism>
<evidence type="ECO:0000313" key="7">
    <source>
        <dbReference type="Proteomes" id="UP000051249"/>
    </source>
</evidence>
<evidence type="ECO:0000256" key="1">
    <source>
        <dbReference type="ARBA" id="ARBA00007749"/>
    </source>
</evidence>
<dbReference type="PANTHER" id="PTHR42978:SF3">
    <property type="entry name" value="BLR3078 PROTEIN"/>
    <property type="match status" value="1"/>
</dbReference>
<dbReference type="GO" id="GO:0046872">
    <property type="term" value="F:metal ion binding"/>
    <property type="evidence" value="ECO:0007669"/>
    <property type="project" value="UniProtKB-KW"/>
</dbReference>
<dbReference type="SUPFAM" id="SSF56281">
    <property type="entry name" value="Metallo-hydrolase/oxidoreductase"/>
    <property type="match status" value="1"/>
</dbReference>
<dbReference type="RefSeq" id="WP_057800480.1">
    <property type="nucleotide sequence ID" value="NZ_BJZZ01000055.1"/>
</dbReference>
<protein>
    <recommendedName>
        <fullName evidence="5">Metallo-beta-lactamase domain-containing protein</fullName>
    </recommendedName>
</protein>
<name>A0A0R2N654_9LACO</name>
<dbReference type="GO" id="GO:0016787">
    <property type="term" value="F:hydrolase activity"/>
    <property type="evidence" value="ECO:0007669"/>
    <property type="project" value="UniProtKB-KW"/>
</dbReference>
<evidence type="ECO:0000313" key="6">
    <source>
        <dbReference type="EMBL" id="KRO21217.1"/>
    </source>
</evidence>
<dbReference type="OrthoDB" id="9802897at2"/>
<keyword evidence="4" id="KW-0862">Zinc</keyword>
<reference evidence="6 7" key="1">
    <citation type="journal article" date="2015" name="Genome Announc.">
        <title>Expanding the biotechnology potential of lactobacilli through comparative genomics of 213 strains and associated genera.</title>
        <authorList>
            <person name="Sun Z."/>
            <person name="Harris H.M."/>
            <person name="McCann A."/>
            <person name="Guo C."/>
            <person name="Argimon S."/>
            <person name="Zhang W."/>
            <person name="Yang X."/>
            <person name="Jeffery I.B."/>
            <person name="Cooney J.C."/>
            <person name="Kagawa T.F."/>
            <person name="Liu W."/>
            <person name="Song Y."/>
            <person name="Salvetti E."/>
            <person name="Wrobel A."/>
            <person name="Rasinkangas P."/>
            <person name="Parkhill J."/>
            <person name="Rea M.C."/>
            <person name="O'Sullivan O."/>
            <person name="Ritari J."/>
            <person name="Douillard F.P."/>
            <person name="Paul Ross R."/>
            <person name="Yang R."/>
            <person name="Briner A.E."/>
            <person name="Felis G.E."/>
            <person name="de Vos W.M."/>
            <person name="Barrangou R."/>
            <person name="Klaenhammer T.R."/>
            <person name="Caufield P.W."/>
            <person name="Cui Y."/>
            <person name="Zhang H."/>
            <person name="O'Toole P.W."/>
        </authorList>
    </citation>
    <scope>NUCLEOTIDE SEQUENCE [LARGE SCALE GENOMIC DNA]</scope>
    <source>
        <strain evidence="6 7">DSM 23026</strain>
    </source>
</reference>
<keyword evidence="2" id="KW-0479">Metal-binding</keyword>
<dbReference type="CDD" id="cd07742">
    <property type="entry name" value="metallo-hydrolase-like_MBL-fold"/>
    <property type="match status" value="1"/>
</dbReference>
<dbReference type="EMBL" id="JQCQ01000051">
    <property type="protein sequence ID" value="KRO21217.1"/>
    <property type="molecule type" value="Genomic_DNA"/>
</dbReference>
<evidence type="ECO:0000259" key="5">
    <source>
        <dbReference type="SMART" id="SM00849"/>
    </source>
</evidence>
<dbReference type="InterPro" id="IPR001279">
    <property type="entry name" value="Metallo-B-lactamas"/>
</dbReference>
<dbReference type="Pfam" id="PF00753">
    <property type="entry name" value="Lactamase_B"/>
    <property type="match status" value="1"/>
</dbReference>
<proteinExistence type="inferred from homology"/>
<comment type="similarity">
    <text evidence="1">Belongs to the metallo-beta-lactamase superfamily.</text>
</comment>
<keyword evidence="7" id="KW-1185">Reference proteome</keyword>
<dbReference type="InterPro" id="IPR051013">
    <property type="entry name" value="MBL_superfamily_lactonases"/>
</dbReference>
<dbReference type="InterPro" id="IPR036866">
    <property type="entry name" value="RibonucZ/Hydroxyglut_hydro"/>
</dbReference>
<gene>
    <name evidence="6" type="ORF">IV88_GL001453</name>
</gene>
<accession>A0A0R2N654</accession>
<evidence type="ECO:0000256" key="4">
    <source>
        <dbReference type="ARBA" id="ARBA00022833"/>
    </source>
</evidence>
<sequence length="282" mass="32233">MKIYHLQCGVIKGLTYQNEHLICHCLLIETDNNGLVLVDTGLGYQDLINPQPRFGFGFSHVYAKPERDTYLSAVEQVKKLGFDPEDVKNIVLTHMDLDHVGGLVDFPNAKIHVHDVEYQTAINERNGLKTKMRYPKPFFAHNPKFITYTEQGDSWKGFDAIQQLEGLPPEILLIPTAGHSRGHTAVAVQTETGWMVHAGDTYFDPAEVTQPNGIAKPGLALFEWVNQWDKQKRINNQHRLYDLLQNNPDVEMFCAHNPMELHKWQNQSTLPKQRIISHPSQF</sequence>
<feature type="domain" description="Metallo-beta-lactamase" evidence="5">
    <location>
        <begin position="22"/>
        <end position="256"/>
    </location>
</feature>
<dbReference type="Proteomes" id="UP000051249">
    <property type="component" value="Unassembled WGS sequence"/>
</dbReference>
<dbReference type="Gene3D" id="3.60.15.10">
    <property type="entry name" value="Ribonuclease Z/Hydroxyacylglutathione hydrolase-like"/>
    <property type="match status" value="1"/>
</dbReference>
<dbReference type="PANTHER" id="PTHR42978">
    <property type="entry name" value="QUORUM-QUENCHING LACTONASE YTNP-RELATED-RELATED"/>
    <property type="match status" value="1"/>
</dbReference>
<dbReference type="SMART" id="SM00849">
    <property type="entry name" value="Lactamase_B"/>
    <property type="match status" value="1"/>
</dbReference>
<evidence type="ECO:0000256" key="2">
    <source>
        <dbReference type="ARBA" id="ARBA00022723"/>
    </source>
</evidence>
<evidence type="ECO:0000256" key="3">
    <source>
        <dbReference type="ARBA" id="ARBA00022801"/>
    </source>
</evidence>
<dbReference type="AlphaFoldDB" id="A0A0R2N654"/>